<evidence type="ECO:0000313" key="5">
    <source>
        <dbReference type="Proteomes" id="UP000789901"/>
    </source>
</evidence>
<dbReference type="Pfam" id="PF07491">
    <property type="entry name" value="PPI_Ypi1"/>
    <property type="match status" value="1"/>
</dbReference>
<keyword evidence="2" id="KW-0539">Nucleus</keyword>
<feature type="compositionally biased region" description="Polar residues" evidence="3">
    <location>
        <begin position="60"/>
        <end position="75"/>
    </location>
</feature>
<feature type="compositionally biased region" description="Basic and acidic residues" evidence="3">
    <location>
        <begin position="131"/>
        <end position="141"/>
    </location>
</feature>
<evidence type="ECO:0000256" key="3">
    <source>
        <dbReference type="SAM" id="MobiDB-lite"/>
    </source>
</evidence>
<comment type="function">
    <text evidence="2">Regulator of type 1 phosphatases which maintains protein phosphatase activity under strict control.</text>
</comment>
<comment type="caution">
    <text evidence="4">The sequence shown here is derived from an EMBL/GenBank/DDBJ whole genome shotgun (WGS) entry which is preliminary data.</text>
</comment>
<organism evidence="4 5">
    <name type="scientific">Gigaspora margarita</name>
    <dbReference type="NCBI Taxonomy" id="4874"/>
    <lineage>
        <taxon>Eukaryota</taxon>
        <taxon>Fungi</taxon>
        <taxon>Fungi incertae sedis</taxon>
        <taxon>Mucoromycota</taxon>
        <taxon>Glomeromycotina</taxon>
        <taxon>Glomeromycetes</taxon>
        <taxon>Diversisporales</taxon>
        <taxon>Gigasporaceae</taxon>
        <taxon>Gigaspora</taxon>
    </lineage>
</organism>
<sequence length="168" mass="18945">MAAGDSLRYRTRTMVPSGIYLIYYIYQNWVLFIEISGSLGPPETYGSRTLTLHPEDLEEGQSSGEETSNPPQTVGTLKLRGARLSGDRKVKWDENVVDNEGMGKKKSKSMPKSFDESSDEDSSSCSDDSDHDDHNEGENSHHNHNHHRKKRSGSPNAYERQPHYKGMD</sequence>
<evidence type="ECO:0000256" key="1">
    <source>
        <dbReference type="ARBA" id="ARBA00005605"/>
    </source>
</evidence>
<reference evidence="4 5" key="1">
    <citation type="submission" date="2021-06" db="EMBL/GenBank/DDBJ databases">
        <authorList>
            <person name="Kallberg Y."/>
            <person name="Tangrot J."/>
            <person name="Rosling A."/>
        </authorList>
    </citation>
    <scope>NUCLEOTIDE SEQUENCE [LARGE SCALE GENOMIC DNA]</scope>
    <source>
        <strain evidence="4 5">120-4 pot B 10/14</strain>
    </source>
</reference>
<evidence type="ECO:0000313" key="4">
    <source>
        <dbReference type="EMBL" id="CAG8779280.1"/>
    </source>
</evidence>
<comment type="similarity">
    <text evidence="1 2">Belongs to the YPI1 family.</text>
</comment>
<keyword evidence="5" id="KW-1185">Reference proteome</keyword>
<dbReference type="PANTHER" id="PTHR20835">
    <property type="entry name" value="E3 UBIQUITIN-PROTEIN LIGASE PPP1R11-RELATED"/>
    <property type="match status" value="1"/>
</dbReference>
<dbReference type="EMBL" id="CAJVQB010016306">
    <property type="protein sequence ID" value="CAG8779280.1"/>
    <property type="molecule type" value="Genomic_DNA"/>
</dbReference>
<gene>
    <name evidence="4" type="ORF">GMARGA_LOCUS19497</name>
</gene>
<name>A0ABN7VK07_GIGMA</name>
<comment type="subcellular location">
    <subcellularLocation>
        <location evidence="2">Nucleus</location>
    </subcellularLocation>
</comment>
<feature type="compositionally biased region" description="Basic residues" evidence="3">
    <location>
        <begin position="142"/>
        <end position="152"/>
    </location>
</feature>
<protein>
    <recommendedName>
        <fullName evidence="2">Type 1 phosphatases regulator</fullName>
    </recommendedName>
</protein>
<dbReference type="PANTHER" id="PTHR20835:SF0">
    <property type="entry name" value="E3 UBIQUITIN-PROTEIN LIGASE PPP1R11"/>
    <property type="match status" value="1"/>
</dbReference>
<feature type="compositionally biased region" description="Basic and acidic residues" evidence="3">
    <location>
        <begin position="85"/>
        <end position="94"/>
    </location>
</feature>
<proteinExistence type="inferred from homology"/>
<feature type="region of interest" description="Disordered" evidence="3">
    <location>
        <begin position="56"/>
        <end position="168"/>
    </location>
</feature>
<accession>A0ABN7VK07</accession>
<dbReference type="Proteomes" id="UP000789901">
    <property type="component" value="Unassembled WGS sequence"/>
</dbReference>
<feature type="compositionally biased region" description="Acidic residues" evidence="3">
    <location>
        <begin position="116"/>
        <end position="130"/>
    </location>
</feature>
<evidence type="ECO:0000256" key="2">
    <source>
        <dbReference type="RuleBase" id="RU367162"/>
    </source>
</evidence>
<dbReference type="InterPro" id="IPR011107">
    <property type="entry name" value="PPI_Ypi1"/>
</dbReference>